<dbReference type="Gene3D" id="3.20.20.70">
    <property type="entry name" value="Aldolase class I"/>
    <property type="match status" value="1"/>
</dbReference>
<accession>A0A9D2FFR5</accession>
<protein>
    <submittedName>
        <fullName evidence="7">Dihydrodipicolinate synthase family protein</fullName>
    </submittedName>
</protein>
<dbReference type="PROSITE" id="PS00666">
    <property type="entry name" value="DHDPS_2"/>
    <property type="match status" value="1"/>
</dbReference>
<gene>
    <name evidence="7" type="ORF">H9725_04850</name>
</gene>
<evidence type="ECO:0000256" key="3">
    <source>
        <dbReference type="ARBA" id="ARBA00023270"/>
    </source>
</evidence>
<evidence type="ECO:0000256" key="6">
    <source>
        <dbReference type="PIRSR" id="PIRSR001365-2"/>
    </source>
</evidence>
<dbReference type="SUPFAM" id="SSF51569">
    <property type="entry name" value="Aldolase"/>
    <property type="match status" value="1"/>
</dbReference>
<dbReference type="InterPro" id="IPR020625">
    <property type="entry name" value="Schiff_base-form_aldolases_AS"/>
</dbReference>
<reference evidence="7" key="2">
    <citation type="submission" date="2021-04" db="EMBL/GenBank/DDBJ databases">
        <authorList>
            <person name="Gilroy R."/>
        </authorList>
    </citation>
    <scope>NUCLEOTIDE SEQUENCE</scope>
    <source>
        <strain evidence="7">ChiBcec16-3735</strain>
    </source>
</reference>
<dbReference type="SMART" id="SM01130">
    <property type="entry name" value="DHDPS"/>
    <property type="match status" value="1"/>
</dbReference>
<dbReference type="Proteomes" id="UP000824065">
    <property type="component" value="Unassembled WGS sequence"/>
</dbReference>
<dbReference type="GO" id="GO:0044281">
    <property type="term" value="P:small molecule metabolic process"/>
    <property type="evidence" value="ECO:0007669"/>
    <property type="project" value="UniProtKB-ARBA"/>
</dbReference>
<evidence type="ECO:0000256" key="5">
    <source>
        <dbReference type="PIRSR" id="PIRSR001365-1"/>
    </source>
</evidence>
<dbReference type="PANTHER" id="PTHR12128">
    <property type="entry name" value="DIHYDRODIPICOLINATE SYNTHASE"/>
    <property type="match status" value="1"/>
</dbReference>
<comment type="similarity">
    <text evidence="1 4">Belongs to the DapA family.</text>
</comment>
<dbReference type="Pfam" id="PF00701">
    <property type="entry name" value="DHDPS"/>
    <property type="match status" value="1"/>
</dbReference>
<dbReference type="AlphaFoldDB" id="A0A9D2FFR5"/>
<keyword evidence="3" id="KW-0704">Schiff base</keyword>
<reference evidence="7" key="1">
    <citation type="journal article" date="2021" name="PeerJ">
        <title>Extensive microbial diversity within the chicken gut microbiome revealed by metagenomics and culture.</title>
        <authorList>
            <person name="Gilroy R."/>
            <person name="Ravi A."/>
            <person name="Getino M."/>
            <person name="Pursley I."/>
            <person name="Horton D.L."/>
            <person name="Alikhan N.F."/>
            <person name="Baker D."/>
            <person name="Gharbi K."/>
            <person name="Hall N."/>
            <person name="Watson M."/>
            <person name="Adriaenssens E.M."/>
            <person name="Foster-Nyarko E."/>
            <person name="Jarju S."/>
            <person name="Secka A."/>
            <person name="Antonio M."/>
            <person name="Oren A."/>
            <person name="Chaudhuri R.R."/>
            <person name="La Ragione R."/>
            <person name="Hildebrand F."/>
            <person name="Pallen M.J."/>
        </authorList>
    </citation>
    <scope>NUCLEOTIDE SEQUENCE</scope>
    <source>
        <strain evidence="7">ChiBcec16-3735</strain>
    </source>
</reference>
<comment type="caution">
    <text evidence="7">The sequence shown here is derived from an EMBL/GenBank/DDBJ whole genome shotgun (WGS) entry which is preliminary data.</text>
</comment>
<dbReference type="CDD" id="cd00408">
    <property type="entry name" value="DHDPS-like"/>
    <property type="match status" value="1"/>
</dbReference>
<feature type="binding site" evidence="6">
    <location>
        <position position="210"/>
    </location>
    <ligand>
        <name>pyruvate</name>
        <dbReference type="ChEBI" id="CHEBI:15361"/>
    </ligand>
</feature>
<evidence type="ECO:0000313" key="8">
    <source>
        <dbReference type="Proteomes" id="UP000824065"/>
    </source>
</evidence>
<dbReference type="PRINTS" id="PR00146">
    <property type="entry name" value="DHPICSNTHASE"/>
</dbReference>
<dbReference type="EMBL" id="DXBJ01000032">
    <property type="protein sequence ID" value="HIZ57894.1"/>
    <property type="molecule type" value="Genomic_DNA"/>
</dbReference>
<evidence type="ECO:0000256" key="4">
    <source>
        <dbReference type="PIRNR" id="PIRNR001365"/>
    </source>
</evidence>
<evidence type="ECO:0000256" key="2">
    <source>
        <dbReference type="ARBA" id="ARBA00023239"/>
    </source>
</evidence>
<dbReference type="PANTHER" id="PTHR12128:SF66">
    <property type="entry name" value="4-HYDROXY-2-OXOGLUTARATE ALDOLASE, MITOCHONDRIAL"/>
    <property type="match status" value="1"/>
</dbReference>
<proteinExistence type="inferred from homology"/>
<dbReference type="GO" id="GO:0008840">
    <property type="term" value="F:4-hydroxy-tetrahydrodipicolinate synthase activity"/>
    <property type="evidence" value="ECO:0007669"/>
    <property type="project" value="TreeGrafter"/>
</dbReference>
<feature type="active site" description="Schiff-base intermediate with substrate" evidence="5">
    <location>
        <position position="167"/>
    </location>
</feature>
<dbReference type="InterPro" id="IPR013785">
    <property type="entry name" value="Aldolase_TIM"/>
</dbReference>
<evidence type="ECO:0000256" key="1">
    <source>
        <dbReference type="ARBA" id="ARBA00007592"/>
    </source>
</evidence>
<dbReference type="PIRSF" id="PIRSF001365">
    <property type="entry name" value="DHDPS"/>
    <property type="match status" value="1"/>
</dbReference>
<feature type="active site" description="Proton donor/acceptor" evidence="5">
    <location>
        <position position="138"/>
    </location>
</feature>
<keyword evidence="2 4" id="KW-0456">Lyase</keyword>
<evidence type="ECO:0000313" key="7">
    <source>
        <dbReference type="EMBL" id="HIZ57894.1"/>
    </source>
</evidence>
<name>A0A9D2FFR5_9FIRM</name>
<dbReference type="InterPro" id="IPR002220">
    <property type="entry name" value="DapA-like"/>
</dbReference>
<sequence>MQTDFMKGVVVPILTVIDDNERIDEAGQRAQVDYVIEGGVSGILAFGSNGEFYMVEEDEMERGLKIMVDQAAGRVPVYFGIGAISTRKCCRLARMAVQNGAAAVSVLQPIFLKPTYDELYNHFKTIAESVPETPVLLYNNPGRVGYTLSARLVDELAHNVPNIVGMKDTSGDITQTAEFIRRTRDVGFKVFGGKDTLLYASLCHGAVGGVCTAANFMPELITDVYNKYAAGDLAGSLEAQFKLDPVRLSMDAASFPVAAKDMAALRGRKVGVPYLPTLPTPEGPARQGFLKTMTEAGLL</sequence>
<organism evidence="7 8">
    <name type="scientific">Candidatus Faecalibacterium gallistercoris</name>
    <dbReference type="NCBI Taxonomy" id="2838579"/>
    <lineage>
        <taxon>Bacteria</taxon>
        <taxon>Bacillati</taxon>
        <taxon>Bacillota</taxon>
        <taxon>Clostridia</taxon>
        <taxon>Eubacteriales</taxon>
        <taxon>Oscillospiraceae</taxon>
        <taxon>Faecalibacterium</taxon>
    </lineage>
</organism>